<protein>
    <submittedName>
        <fullName evidence="1">Uncharacterized protein</fullName>
    </submittedName>
</protein>
<gene>
    <name evidence="1" type="ORF">NDU88_002163</name>
</gene>
<organism evidence="1 2">
    <name type="scientific">Pleurodeles waltl</name>
    <name type="common">Iberian ribbed newt</name>
    <dbReference type="NCBI Taxonomy" id="8319"/>
    <lineage>
        <taxon>Eukaryota</taxon>
        <taxon>Metazoa</taxon>
        <taxon>Chordata</taxon>
        <taxon>Craniata</taxon>
        <taxon>Vertebrata</taxon>
        <taxon>Euteleostomi</taxon>
        <taxon>Amphibia</taxon>
        <taxon>Batrachia</taxon>
        <taxon>Caudata</taxon>
        <taxon>Salamandroidea</taxon>
        <taxon>Salamandridae</taxon>
        <taxon>Pleurodelinae</taxon>
        <taxon>Pleurodeles</taxon>
    </lineage>
</organism>
<sequence length="119" mass="13323">MKYSNEVSPVEGIKDFLGVDQSKNDWAGEFTRIGEHQVQSAQDAIDRLMSDEAILNRMHQDGHHSEQTVAFIKITIREKGLSKACLDLGITEKVGVWMSSQRISFVASALKIVRMCRAS</sequence>
<dbReference type="EMBL" id="JANPWB010000003">
    <property type="protein sequence ID" value="KAJ1198321.1"/>
    <property type="molecule type" value="Genomic_DNA"/>
</dbReference>
<reference evidence="1" key="1">
    <citation type="journal article" date="2022" name="bioRxiv">
        <title>Sequencing and chromosome-scale assembly of the giantPleurodeles waltlgenome.</title>
        <authorList>
            <person name="Brown T."/>
            <person name="Elewa A."/>
            <person name="Iarovenko S."/>
            <person name="Subramanian E."/>
            <person name="Araus A.J."/>
            <person name="Petzold A."/>
            <person name="Susuki M."/>
            <person name="Suzuki K.-i.T."/>
            <person name="Hayashi T."/>
            <person name="Toyoda A."/>
            <person name="Oliveira C."/>
            <person name="Osipova E."/>
            <person name="Leigh N.D."/>
            <person name="Simon A."/>
            <person name="Yun M.H."/>
        </authorList>
    </citation>
    <scope>NUCLEOTIDE SEQUENCE</scope>
    <source>
        <strain evidence="1">20211129_DDA</strain>
        <tissue evidence="1">Liver</tissue>
    </source>
</reference>
<evidence type="ECO:0000313" key="1">
    <source>
        <dbReference type="EMBL" id="KAJ1198321.1"/>
    </source>
</evidence>
<keyword evidence="2" id="KW-1185">Reference proteome</keyword>
<evidence type="ECO:0000313" key="2">
    <source>
        <dbReference type="Proteomes" id="UP001066276"/>
    </source>
</evidence>
<name>A0AAV7VBS8_PLEWA</name>
<proteinExistence type="predicted"/>
<dbReference type="Proteomes" id="UP001066276">
    <property type="component" value="Chromosome 2_1"/>
</dbReference>
<dbReference type="AlphaFoldDB" id="A0AAV7VBS8"/>
<comment type="caution">
    <text evidence="1">The sequence shown here is derived from an EMBL/GenBank/DDBJ whole genome shotgun (WGS) entry which is preliminary data.</text>
</comment>
<accession>A0AAV7VBS8</accession>